<dbReference type="AlphaFoldDB" id="A0A433AEH7"/>
<dbReference type="Proteomes" id="UP000268093">
    <property type="component" value="Unassembled WGS sequence"/>
</dbReference>
<sequence>MSQNNLVRFENRLAPSQDSHQQLHDHGDGNFHAGHGGPPMHDHGDGNFHSGHGAPLMHDHGDGNFHSGHGAPAPFMHDHGDGNFHAGHGAPAPFMHDHGDGNFHSGHGNPYLEHGHSHEQLDHPGIYDEREPVEYDERDWSERAFTVGIGG</sequence>
<proteinExistence type="predicted"/>
<evidence type="ECO:0000313" key="3">
    <source>
        <dbReference type="Proteomes" id="UP000268093"/>
    </source>
</evidence>
<keyword evidence="3" id="KW-1185">Reference proteome</keyword>
<accession>A0A433AEH7</accession>
<evidence type="ECO:0000256" key="1">
    <source>
        <dbReference type="SAM" id="MobiDB-lite"/>
    </source>
</evidence>
<comment type="caution">
    <text evidence="2">The sequence shown here is derived from an EMBL/GenBank/DDBJ whole genome shotgun (WGS) entry which is preliminary data.</text>
</comment>
<dbReference type="EMBL" id="RBNI01017608">
    <property type="protein sequence ID" value="RUP01091.1"/>
    <property type="molecule type" value="Genomic_DNA"/>
</dbReference>
<reference evidence="2 3" key="1">
    <citation type="journal article" date="2018" name="New Phytol.">
        <title>Phylogenomics of Endogonaceae and evolution of mycorrhizas within Mucoromycota.</title>
        <authorList>
            <person name="Chang Y."/>
            <person name="Desiro A."/>
            <person name="Na H."/>
            <person name="Sandor L."/>
            <person name="Lipzen A."/>
            <person name="Clum A."/>
            <person name="Barry K."/>
            <person name="Grigoriev I.V."/>
            <person name="Martin F.M."/>
            <person name="Stajich J.E."/>
            <person name="Smith M.E."/>
            <person name="Bonito G."/>
            <person name="Spatafora J.W."/>
        </authorList>
    </citation>
    <scope>NUCLEOTIDE SEQUENCE [LARGE SCALE GENOMIC DNA]</scope>
    <source>
        <strain evidence="2 3">GMNB39</strain>
    </source>
</reference>
<dbReference type="OrthoDB" id="10063137at2759"/>
<evidence type="ECO:0000313" key="2">
    <source>
        <dbReference type="EMBL" id="RUP01091.1"/>
    </source>
</evidence>
<organism evidence="2 3">
    <name type="scientific">Jimgerdemannia flammicorona</name>
    <dbReference type="NCBI Taxonomy" id="994334"/>
    <lineage>
        <taxon>Eukaryota</taxon>
        <taxon>Fungi</taxon>
        <taxon>Fungi incertae sedis</taxon>
        <taxon>Mucoromycota</taxon>
        <taxon>Mucoromycotina</taxon>
        <taxon>Endogonomycetes</taxon>
        <taxon>Endogonales</taxon>
        <taxon>Endogonaceae</taxon>
        <taxon>Jimgerdemannia</taxon>
    </lineage>
</organism>
<protein>
    <submittedName>
        <fullName evidence="2">Uncharacterized protein</fullName>
    </submittedName>
</protein>
<feature type="region of interest" description="Disordered" evidence="1">
    <location>
        <begin position="14"/>
        <end position="54"/>
    </location>
</feature>
<gene>
    <name evidence="2" type="ORF">BC936DRAFT_140692</name>
</gene>
<name>A0A433AEH7_9FUNG</name>